<keyword evidence="3" id="KW-1185">Reference proteome</keyword>
<dbReference type="InterPro" id="IPR002575">
    <property type="entry name" value="Aminoglycoside_PTrfase"/>
</dbReference>
<dbReference type="InterPro" id="IPR011009">
    <property type="entry name" value="Kinase-like_dom_sf"/>
</dbReference>
<dbReference type="PANTHER" id="PTHR21310">
    <property type="entry name" value="AMINOGLYCOSIDE PHOSPHOTRANSFERASE-RELATED-RELATED"/>
    <property type="match status" value="1"/>
</dbReference>
<name>A0A841CNM6_9PSEU</name>
<gene>
    <name evidence="2" type="ORF">FHS29_003729</name>
</gene>
<dbReference type="SUPFAM" id="SSF56112">
    <property type="entry name" value="Protein kinase-like (PK-like)"/>
    <property type="match status" value="1"/>
</dbReference>
<reference evidence="2 3" key="1">
    <citation type="submission" date="2020-08" db="EMBL/GenBank/DDBJ databases">
        <title>Genomic Encyclopedia of Type Strains, Phase III (KMG-III): the genomes of soil and plant-associated and newly described type strains.</title>
        <authorList>
            <person name="Whitman W."/>
        </authorList>
    </citation>
    <scope>NUCLEOTIDE SEQUENCE [LARGE SCALE GENOMIC DNA]</scope>
    <source>
        <strain evidence="2 3">CECT 8640</strain>
    </source>
</reference>
<evidence type="ECO:0000313" key="2">
    <source>
        <dbReference type="EMBL" id="MBB5957136.1"/>
    </source>
</evidence>
<dbReference type="AlphaFoldDB" id="A0A841CNM6"/>
<protein>
    <submittedName>
        <fullName evidence="2">Aminoglycoside phosphotransferase (APT) family kinase protein</fullName>
    </submittedName>
</protein>
<evidence type="ECO:0000259" key="1">
    <source>
        <dbReference type="Pfam" id="PF01636"/>
    </source>
</evidence>
<comment type="caution">
    <text evidence="2">The sequence shown here is derived from an EMBL/GenBank/DDBJ whole genome shotgun (WGS) entry which is preliminary data.</text>
</comment>
<proteinExistence type="predicted"/>
<dbReference type="NCBIfam" id="NF041268">
    <property type="entry name" value="capreo_Cph"/>
    <property type="match status" value="1"/>
</dbReference>
<accession>A0A841CNM6</accession>
<organism evidence="2 3">
    <name type="scientific">Saccharothrix tamanrassetensis</name>
    <dbReference type="NCBI Taxonomy" id="1051531"/>
    <lineage>
        <taxon>Bacteria</taxon>
        <taxon>Bacillati</taxon>
        <taxon>Actinomycetota</taxon>
        <taxon>Actinomycetes</taxon>
        <taxon>Pseudonocardiales</taxon>
        <taxon>Pseudonocardiaceae</taxon>
        <taxon>Saccharothrix</taxon>
    </lineage>
</organism>
<evidence type="ECO:0000313" key="3">
    <source>
        <dbReference type="Proteomes" id="UP000547510"/>
    </source>
</evidence>
<dbReference type="GO" id="GO:0016301">
    <property type="term" value="F:kinase activity"/>
    <property type="evidence" value="ECO:0007669"/>
    <property type="project" value="UniProtKB-KW"/>
</dbReference>
<dbReference type="Proteomes" id="UP000547510">
    <property type="component" value="Unassembled WGS sequence"/>
</dbReference>
<dbReference type="InterPro" id="IPR051678">
    <property type="entry name" value="AGP_Transferase"/>
</dbReference>
<dbReference type="Gene3D" id="3.90.1200.10">
    <property type="match status" value="1"/>
</dbReference>
<dbReference type="Pfam" id="PF01636">
    <property type="entry name" value="APH"/>
    <property type="match status" value="1"/>
</dbReference>
<keyword evidence="2" id="KW-0808">Transferase</keyword>
<feature type="domain" description="Aminoglycoside phosphotransferase" evidence="1">
    <location>
        <begin position="37"/>
        <end position="241"/>
    </location>
</feature>
<keyword evidence="2" id="KW-0418">Kinase</keyword>
<sequence length="284" mass="30499">MILPHYVDVVRRTRAGADLSDVSLHGGQFHDVLIAPDRVYRFPRTATAAAELPDRAALLTALDELDLGVEVPTPLSDFDPSAPVGEGYLVLSRVHGTPLDRADATADAVIDVVAAEFTRVLRAMAATAPVDLVPTADPHRWAGFADGVRAELFPLMDTAGRERAERELAAVRELDHLATGLVHGDLGGENVLWQQIEELPRLVGIVDWDGAMVGDPAEDLAAVGASYGPDLLDRIIALLGVDRASTERRIEAYQGTFALQQALAGARDGDDEELEDGLDGYRRA</sequence>
<dbReference type="EMBL" id="JACHJN010000005">
    <property type="protein sequence ID" value="MBB5957136.1"/>
    <property type="molecule type" value="Genomic_DNA"/>
</dbReference>
<dbReference type="RefSeq" id="WP_184691940.1">
    <property type="nucleotide sequence ID" value="NZ_JACHJN010000005.1"/>
</dbReference>